<dbReference type="SMART" id="SM00240">
    <property type="entry name" value="FHA"/>
    <property type="match status" value="1"/>
</dbReference>
<name>A0A371AZY9_9FIRM</name>
<evidence type="ECO:0000259" key="1">
    <source>
        <dbReference type="PROSITE" id="PS50006"/>
    </source>
</evidence>
<evidence type="ECO:0000313" key="3">
    <source>
        <dbReference type="Proteomes" id="UP000255036"/>
    </source>
</evidence>
<dbReference type="Proteomes" id="UP000255036">
    <property type="component" value="Unassembled WGS sequence"/>
</dbReference>
<dbReference type="Pfam" id="PF00498">
    <property type="entry name" value="FHA"/>
    <property type="match status" value="1"/>
</dbReference>
<sequence>MRGNNIIEYQDKTTLYYILMETELFDYIEYKVLNEQTEKGFIKCGRVLYNGKVKIVYNITGYTSLKWLLERGLSTEKFLEIMKLLFEKLKEVESIGYMHLWNVVLDFEKIFVDDNQKLRLIYRPLNINENYQTITALKKRLLSTILYYGYGGELIMRLQNVLRLETAQLNELCSVFRSDYTVPPNPNNISQETKAPVKHNFFHPLKRDSNAMNRGINNQGRKILKCRQENFSIRLDTEKKLLLGKQVTEHGVSIPFNPAISKLHAKIFEQNGEYYIVDLESKNGTYINGIRLVPIVAKIIRPGDTIRLANTDFDFVIE</sequence>
<evidence type="ECO:0000313" key="2">
    <source>
        <dbReference type="EMBL" id="RDU25145.1"/>
    </source>
</evidence>
<dbReference type="RefSeq" id="WP_115480353.1">
    <property type="nucleotide sequence ID" value="NZ_QRCT01000007.1"/>
</dbReference>
<dbReference type="AlphaFoldDB" id="A0A371AZY9"/>
<feature type="domain" description="FHA" evidence="1">
    <location>
        <begin position="241"/>
        <end position="292"/>
    </location>
</feature>
<dbReference type="SUPFAM" id="SSF49879">
    <property type="entry name" value="SMAD/FHA domain"/>
    <property type="match status" value="1"/>
</dbReference>
<proteinExistence type="predicted"/>
<dbReference type="Gene3D" id="2.60.200.20">
    <property type="match status" value="1"/>
</dbReference>
<dbReference type="EMBL" id="QRCT01000007">
    <property type="protein sequence ID" value="RDU25145.1"/>
    <property type="molecule type" value="Genomic_DNA"/>
</dbReference>
<dbReference type="OrthoDB" id="9783862at2"/>
<dbReference type="InterPro" id="IPR008984">
    <property type="entry name" value="SMAD_FHA_dom_sf"/>
</dbReference>
<accession>A0A371AZY9</accession>
<reference evidence="2 3" key="1">
    <citation type="submission" date="2018-07" db="EMBL/GenBank/DDBJ databases">
        <title>Anaerosacharophilus polymeroproducens gen. nov. sp. nov., an anaerobic bacterium isolated from salt field.</title>
        <authorList>
            <person name="Kim W."/>
            <person name="Yang S.-H."/>
            <person name="Oh J."/>
            <person name="Lee J.-H."/>
            <person name="Kwon K.K."/>
        </authorList>
    </citation>
    <scope>NUCLEOTIDE SEQUENCE [LARGE SCALE GENOMIC DNA]</scope>
    <source>
        <strain evidence="2 3">MCWD5</strain>
    </source>
</reference>
<gene>
    <name evidence="2" type="ORF">DWV06_01200</name>
</gene>
<keyword evidence="3" id="KW-1185">Reference proteome</keyword>
<dbReference type="CDD" id="cd00060">
    <property type="entry name" value="FHA"/>
    <property type="match status" value="1"/>
</dbReference>
<comment type="caution">
    <text evidence="2">The sequence shown here is derived from an EMBL/GenBank/DDBJ whole genome shotgun (WGS) entry which is preliminary data.</text>
</comment>
<dbReference type="Pfam" id="PF19909">
    <property type="entry name" value="DUF6382"/>
    <property type="match status" value="1"/>
</dbReference>
<dbReference type="InterPro" id="IPR000253">
    <property type="entry name" value="FHA_dom"/>
</dbReference>
<dbReference type="PROSITE" id="PS50006">
    <property type="entry name" value="FHA_DOMAIN"/>
    <property type="match status" value="1"/>
</dbReference>
<protein>
    <submittedName>
        <fullName evidence="2">FHA domain-containing protein</fullName>
    </submittedName>
</protein>
<organism evidence="2 3">
    <name type="scientific">Anaerosacchariphilus polymeriproducens</name>
    <dbReference type="NCBI Taxonomy" id="1812858"/>
    <lineage>
        <taxon>Bacteria</taxon>
        <taxon>Bacillati</taxon>
        <taxon>Bacillota</taxon>
        <taxon>Clostridia</taxon>
        <taxon>Lachnospirales</taxon>
        <taxon>Lachnospiraceae</taxon>
        <taxon>Anaerosacchariphilus</taxon>
    </lineage>
</organism>
<dbReference type="InterPro" id="IPR045962">
    <property type="entry name" value="DUF6382"/>
</dbReference>